<sequence length="71" mass="8012">MSQHLHKQLSFPKSQTTLVISPLPKNVLLIKALDMRDGTSLLNEPKRPTTIHWTSDSRIAVSAAQPNIWPR</sequence>
<comment type="caution">
    <text evidence="1">The sequence shown here is derived from an EMBL/GenBank/DDBJ whole genome shotgun (WGS) entry which is preliminary data.</text>
</comment>
<evidence type="ECO:0000313" key="1">
    <source>
        <dbReference type="EMBL" id="KAG8174927.1"/>
    </source>
</evidence>
<accession>A0AAV6TSA4</accession>
<gene>
    <name evidence="1" type="ORF">JTE90_025990</name>
</gene>
<dbReference type="AlphaFoldDB" id="A0AAV6TSA4"/>
<organism evidence="1 2">
    <name type="scientific">Oedothorax gibbosus</name>
    <dbReference type="NCBI Taxonomy" id="931172"/>
    <lineage>
        <taxon>Eukaryota</taxon>
        <taxon>Metazoa</taxon>
        <taxon>Ecdysozoa</taxon>
        <taxon>Arthropoda</taxon>
        <taxon>Chelicerata</taxon>
        <taxon>Arachnida</taxon>
        <taxon>Araneae</taxon>
        <taxon>Araneomorphae</taxon>
        <taxon>Entelegynae</taxon>
        <taxon>Araneoidea</taxon>
        <taxon>Linyphiidae</taxon>
        <taxon>Erigoninae</taxon>
        <taxon>Oedothorax</taxon>
    </lineage>
</organism>
<dbReference type="Proteomes" id="UP000827092">
    <property type="component" value="Unassembled WGS sequence"/>
</dbReference>
<evidence type="ECO:0000313" key="2">
    <source>
        <dbReference type="Proteomes" id="UP000827092"/>
    </source>
</evidence>
<name>A0AAV6TSA4_9ARAC</name>
<proteinExistence type="predicted"/>
<reference evidence="1 2" key="1">
    <citation type="journal article" date="2022" name="Nat. Ecol. Evol.">
        <title>A masculinizing supergene underlies an exaggerated male reproductive morph in a spider.</title>
        <authorList>
            <person name="Hendrickx F."/>
            <person name="De Corte Z."/>
            <person name="Sonet G."/>
            <person name="Van Belleghem S.M."/>
            <person name="Kostlbacher S."/>
            <person name="Vangestel C."/>
        </authorList>
    </citation>
    <scope>NUCLEOTIDE SEQUENCE [LARGE SCALE GENOMIC DNA]</scope>
    <source>
        <strain evidence="1">W744_W776</strain>
    </source>
</reference>
<protein>
    <submittedName>
        <fullName evidence="1">Uncharacterized protein</fullName>
    </submittedName>
</protein>
<keyword evidence="2" id="KW-1185">Reference proteome</keyword>
<dbReference type="EMBL" id="JAFNEN010001113">
    <property type="protein sequence ID" value="KAG8174927.1"/>
    <property type="molecule type" value="Genomic_DNA"/>
</dbReference>